<sequence>MELYTVIIQEARIVSSFDARGKKVGEETKMVEVTINALPYSTAQMYKSTDPHGTCKIIPYVRETSRSSRDKAPLKLTFGTSKTKGFGSTSKSKVVTAAERGDLAAAISS</sequence>
<reference evidence="1 2" key="1">
    <citation type="submission" date="2020-07" db="EMBL/GenBank/DDBJ databases">
        <title>Genomic Encyclopedia of Type Strains, Phase IV (KMG-V): Genome sequencing to study the core and pangenomes of soil and plant-associated prokaryotes.</title>
        <authorList>
            <person name="Whitman W."/>
        </authorList>
    </citation>
    <scope>NUCLEOTIDE SEQUENCE [LARGE SCALE GENOMIC DNA]</scope>
    <source>
        <strain evidence="1 2">AN3</strain>
    </source>
</reference>
<organism evidence="1 2">
    <name type="scientific">Phyllobacterium myrsinacearum</name>
    <dbReference type="NCBI Taxonomy" id="28101"/>
    <lineage>
        <taxon>Bacteria</taxon>
        <taxon>Pseudomonadati</taxon>
        <taxon>Pseudomonadota</taxon>
        <taxon>Alphaproteobacteria</taxon>
        <taxon>Hyphomicrobiales</taxon>
        <taxon>Phyllobacteriaceae</taxon>
        <taxon>Phyllobacterium</taxon>
    </lineage>
</organism>
<protein>
    <submittedName>
        <fullName evidence="1">Uncharacterized protein</fullName>
    </submittedName>
</protein>
<dbReference type="EMBL" id="JACGXN010000016">
    <property type="protein sequence ID" value="MBA8881785.1"/>
    <property type="molecule type" value="Genomic_DNA"/>
</dbReference>
<dbReference type="Proteomes" id="UP000549052">
    <property type="component" value="Unassembled WGS sequence"/>
</dbReference>
<dbReference type="RefSeq" id="WP_182552329.1">
    <property type="nucleotide sequence ID" value="NZ_JACGXN010000016.1"/>
</dbReference>
<comment type="caution">
    <text evidence="1">The sequence shown here is derived from an EMBL/GenBank/DDBJ whole genome shotgun (WGS) entry which is preliminary data.</text>
</comment>
<keyword evidence="2" id="KW-1185">Reference proteome</keyword>
<accession>A0A839EUK2</accession>
<evidence type="ECO:0000313" key="2">
    <source>
        <dbReference type="Proteomes" id="UP000549052"/>
    </source>
</evidence>
<proteinExistence type="predicted"/>
<gene>
    <name evidence="1" type="ORF">FHW16_005530</name>
</gene>
<evidence type="ECO:0000313" key="1">
    <source>
        <dbReference type="EMBL" id="MBA8881785.1"/>
    </source>
</evidence>
<dbReference type="AlphaFoldDB" id="A0A839EUK2"/>
<name>A0A839EUK2_9HYPH</name>